<dbReference type="Proteomes" id="UP001143910">
    <property type="component" value="Unassembled WGS sequence"/>
</dbReference>
<reference evidence="1" key="1">
    <citation type="submission" date="2022-08" db="EMBL/GenBank/DDBJ databases">
        <title>Genome Sequence of Lecanicillium fungicola.</title>
        <authorList>
            <person name="Buettner E."/>
        </authorList>
    </citation>
    <scope>NUCLEOTIDE SEQUENCE</scope>
    <source>
        <strain evidence="1">Babe33</strain>
    </source>
</reference>
<protein>
    <submittedName>
        <fullName evidence="1">Uncharacterized protein</fullName>
    </submittedName>
</protein>
<evidence type="ECO:0000313" key="2">
    <source>
        <dbReference type="Proteomes" id="UP001143910"/>
    </source>
</evidence>
<evidence type="ECO:0000313" key="1">
    <source>
        <dbReference type="EMBL" id="KAJ2973306.1"/>
    </source>
</evidence>
<gene>
    <name evidence="1" type="ORF">NQ176_g6685</name>
</gene>
<name>A0ACC1N384_9HYPO</name>
<accession>A0ACC1N384</accession>
<keyword evidence="2" id="KW-1185">Reference proteome</keyword>
<comment type="caution">
    <text evidence="1">The sequence shown here is derived from an EMBL/GenBank/DDBJ whole genome shotgun (WGS) entry which is preliminary data.</text>
</comment>
<organism evidence="1 2">
    <name type="scientific">Zarea fungicola</name>
    <dbReference type="NCBI Taxonomy" id="93591"/>
    <lineage>
        <taxon>Eukaryota</taxon>
        <taxon>Fungi</taxon>
        <taxon>Dikarya</taxon>
        <taxon>Ascomycota</taxon>
        <taxon>Pezizomycotina</taxon>
        <taxon>Sordariomycetes</taxon>
        <taxon>Hypocreomycetidae</taxon>
        <taxon>Hypocreales</taxon>
        <taxon>Cordycipitaceae</taxon>
        <taxon>Zarea</taxon>
    </lineage>
</organism>
<dbReference type="EMBL" id="JANJQO010000995">
    <property type="protein sequence ID" value="KAJ2973306.1"/>
    <property type="molecule type" value="Genomic_DNA"/>
</dbReference>
<proteinExistence type="predicted"/>
<sequence length="180" mass="21030">MHVADRDKSVFKMPPSPEVDAAWDYISMDGLEAILVSSDAIRKSGKDPKTIIPAPASWAGANDRYPVQIDVFHQIHCLDSLRRHVHKDYYFKMNPPTERQIEHRDHCLHVLLESVRCNADAGIIPHYWVYREEFGRVRPEEDWNIMRKCKDFDAVLRWAREHAIPDFHSKWKALEPGEDS</sequence>